<dbReference type="AlphaFoldDB" id="G2GZZ8"/>
<dbReference type="RefSeq" id="WP_006707032.1">
    <property type="nucleotide sequence ID" value="NZ_AGCA01000336.1"/>
</dbReference>
<dbReference type="NCBIfam" id="NF033891">
    <property type="entry name" value="surf_exc_IncI1"/>
    <property type="match status" value="1"/>
</dbReference>
<organism evidence="2 3">
    <name type="scientific">Candidatus Regiella insecticola 5.15</name>
    <dbReference type="NCBI Taxonomy" id="1005043"/>
    <lineage>
        <taxon>Bacteria</taxon>
        <taxon>Pseudomonadati</taxon>
        <taxon>Pseudomonadota</taxon>
        <taxon>Gammaproteobacteria</taxon>
        <taxon>Enterobacterales</taxon>
        <taxon>Enterobacteriaceae</taxon>
        <taxon>aphid secondary symbionts</taxon>
        <taxon>Candidatus Regiella</taxon>
    </lineage>
</organism>
<feature type="transmembrane region" description="Helical" evidence="1">
    <location>
        <begin position="50"/>
        <end position="73"/>
    </location>
</feature>
<protein>
    <submittedName>
        <fullName evidence="2">Putative surface exclusion protein</fullName>
    </submittedName>
</protein>
<accession>G2GZZ8</accession>
<keyword evidence="1" id="KW-0472">Membrane</keyword>
<dbReference type="Proteomes" id="UP000004116">
    <property type="component" value="Unassembled WGS sequence"/>
</dbReference>
<name>G2GZZ8_9ENTR</name>
<evidence type="ECO:0000313" key="2">
    <source>
        <dbReference type="EMBL" id="EGY28683.1"/>
    </source>
</evidence>
<keyword evidence="3" id="KW-1185">Reference proteome</keyword>
<dbReference type="EMBL" id="AGCA01000336">
    <property type="protein sequence ID" value="EGY28683.1"/>
    <property type="molecule type" value="Genomic_DNA"/>
</dbReference>
<dbReference type="OrthoDB" id="6629256at2"/>
<keyword evidence="1" id="KW-0812">Transmembrane</keyword>
<feature type="transmembrane region" description="Helical" evidence="1">
    <location>
        <begin position="12"/>
        <end position="38"/>
    </location>
</feature>
<evidence type="ECO:0000256" key="1">
    <source>
        <dbReference type="SAM" id="Phobius"/>
    </source>
</evidence>
<proteinExistence type="predicted"/>
<sequence length="212" mass="25075">MRNKKTIGGALIVLTLFFYVWAGIPFFLFASVMSYWIANDPLYSVVRDENILYANLSLAALIIPLLWCVISYINKRCRLAKILSVIKSDESYDPAPENEIREMHSSAYFGIDTKRGTMLYIRLFNKKEIDIFGFNINNWRHCELTGTNKLRFYINSTEVPFIDIQHRRAWLLYEKICVMRNQQYHYPYHFPGYVEHNTQRLSEKMGFKMLPC</sequence>
<gene>
    <name evidence="2" type="ORF">Rin_00013780</name>
</gene>
<reference evidence="2 3" key="1">
    <citation type="journal article" date="2012" name="Genome Res.">
        <title>Genomic basis of endosymbiont-conferred protection against an insect parasitoid.</title>
        <authorList>
            <person name="Hansen A.K."/>
            <person name="Vorburger C."/>
            <person name="Moran N.A."/>
        </authorList>
    </citation>
    <scope>NUCLEOTIDE SEQUENCE [LARGE SCALE GENOMIC DNA]</scope>
    <source>
        <strain evidence="3">R5.15</strain>
    </source>
</reference>
<comment type="caution">
    <text evidence="2">The sequence shown here is derived from an EMBL/GenBank/DDBJ whole genome shotgun (WGS) entry which is preliminary data.</text>
</comment>
<evidence type="ECO:0000313" key="3">
    <source>
        <dbReference type="Proteomes" id="UP000004116"/>
    </source>
</evidence>
<keyword evidence="1" id="KW-1133">Transmembrane helix</keyword>